<reference evidence="2" key="2">
    <citation type="submission" date="2021-04" db="EMBL/GenBank/DDBJ databases">
        <authorList>
            <person name="Gilroy R."/>
        </authorList>
    </citation>
    <scope>NUCLEOTIDE SEQUENCE</scope>
    <source>
        <strain evidence="2">ChiBcolR8-3208</strain>
    </source>
</reference>
<accession>A0A9D2LVN1</accession>
<feature type="region of interest" description="Disordered" evidence="1">
    <location>
        <begin position="29"/>
        <end position="51"/>
    </location>
</feature>
<organism evidence="2 3">
    <name type="scientific">Candidatus Acutalibacter ornithocaccae</name>
    <dbReference type="NCBI Taxonomy" id="2838416"/>
    <lineage>
        <taxon>Bacteria</taxon>
        <taxon>Bacillati</taxon>
        <taxon>Bacillota</taxon>
        <taxon>Clostridia</taxon>
        <taxon>Eubacteriales</taxon>
        <taxon>Acutalibacteraceae</taxon>
        <taxon>Acutalibacter</taxon>
    </lineage>
</organism>
<evidence type="ECO:0000313" key="2">
    <source>
        <dbReference type="EMBL" id="HJB36491.1"/>
    </source>
</evidence>
<evidence type="ECO:0000313" key="3">
    <source>
        <dbReference type="Proteomes" id="UP000824214"/>
    </source>
</evidence>
<dbReference type="AlphaFoldDB" id="A0A9D2LVN1"/>
<comment type="caution">
    <text evidence="2">The sequence shown here is derived from an EMBL/GenBank/DDBJ whole genome shotgun (WGS) entry which is preliminary data.</text>
</comment>
<name>A0A9D2LVN1_9FIRM</name>
<protein>
    <submittedName>
        <fullName evidence="2">Uncharacterized protein</fullName>
    </submittedName>
</protein>
<reference evidence="2" key="1">
    <citation type="journal article" date="2021" name="PeerJ">
        <title>Extensive microbial diversity within the chicken gut microbiome revealed by metagenomics and culture.</title>
        <authorList>
            <person name="Gilroy R."/>
            <person name="Ravi A."/>
            <person name="Getino M."/>
            <person name="Pursley I."/>
            <person name="Horton D.L."/>
            <person name="Alikhan N.F."/>
            <person name="Baker D."/>
            <person name="Gharbi K."/>
            <person name="Hall N."/>
            <person name="Watson M."/>
            <person name="Adriaenssens E.M."/>
            <person name="Foster-Nyarko E."/>
            <person name="Jarju S."/>
            <person name="Secka A."/>
            <person name="Antonio M."/>
            <person name="Oren A."/>
            <person name="Chaudhuri R.R."/>
            <person name="La Ragione R."/>
            <person name="Hildebrand F."/>
            <person name="Pallen M.J."/>
        </authorList>
    </citation>
    <scope>NUCLEOTIDE SEQUENCE</scope>
    <source>
        <strain evidence="2">ChiBcolR8-3208</strain>
    </source>
</reference>
<sequence>MYQSWLEEFARFLLEKETVTGGKCMALLEEQNRKSPPAGGKQAGGDFLLRP</sequence>
<proteinExistence type="predicted"/>
<dbReference type="EMBL" id="DWXZ01000004">
    <property type="protein sequence ID" value="HJB36491.1"/>
    <property type="molecule type" value="Genomic_DNA"/>
</dbReference>
<gene>
    <name evidence="2" type="ORF">H9942_00300</name>
</gene>
<evidence type="ECO:0000256" key="1">
    <source>
        <dbReference type="SAM" id="MobiDB-lite"/>
    </source>
</evidence>
<dbReference type="Proteomes" id="UP000824214">
    <property type="component" value="Unassembled WGS sequence"/>
</dbReference>